<evidence type="ECO:0000313" key="2">
    <source>
        <dbReference type="Proteomes" id="UP001081071"/>
    </source>
</evidence>
<reference evidence="1" key="1">
    <citation type="submission" date="2022-12" db="EMBL/GenBank/DDBJ databases">
        <authorList>
            <person name="Krivoruchko A.V."/>
            <person name="Elkin A."/>
        </authorList>
    </citation>
    <scope>NUCLEOTIDE SEQUENCE</scope>
    <source>
        <strain evidence="1">IEGM 1391</strain>
    </source>
</reference>
<keyword evidence="2" id="KW-1185">Reference proteome</keyword>
<organism evidence="1 2">
    <name type="scientific">Rhodococcus ruber</name>
    <dbReference type="NCBI Taxonomy" id="1830"/>
    <lineage>
        <taxon>Bacteria</taxon>
        <taxon>Bacillati</taxon>
        <taxon>Actinomycetota</taxon>
        <taxon>Actinomycetes</taxon>
        <taxon>Mycobacteriales</taxon>
        <taxon>Nocardiaceae</taxon>
        <taxon>Rhodococcus</taxon>
    </lineage>
</organism>
<name>A0ABT4MLM4_9NOCA</name>
<gene>
    <name evidence="1" type="ORF">O4220_20785</name>
</gene>
<comment type="caution">
    <text evidence="1">The sequence shown here is derived from an EMBL/GenBank/DDBJ whole genome shotgun (WGS) entry which is preliminary data.</text>
</comment>
<protein>
    <submittedName>
        <fullName evidence="1">Uncharacterized protein</fullName>
    </submittedName>
</protein>
<proteinExistence type="predicted"/>
<accession>A0ABT4MLM4</accession>
<dbReference type="RefSeq" id="WP_269607373.1">
    <property type="nucleotide sequence ID" value="NZ_JAPWIJ010000009.1"/>
</dbReference>
<dbReference type="EMBL" id="JAPWIJ010000009">
    <property type="protein sequence ID" value="MCZ4520955.1"/>
    <property type="molecule type" value="Genomic_DNA"/>
</dbReference>
<dbReference type="Proteomes" id="UP001081071">
    <property type="component" value="Unassembled WGS sequence"/>
</dbReference>
<evidence type="ECO:0000313" key="1">
    <source>
        <dbReference type="EMBL" id="MCZ4520955.1"/>
    </source>
</evidence>
<sequence>MSSLQLTDDEYSLYLAIPEDGSSIGNKAARTKLGNWAKPRYWAAREGLVSKQLVLIGGGGGGSVRRIVSDDEVSLVGEPARQTTDLHAIVVRPRSREKSLYGPLVTTLADSWSAQRRSVALAVEDTSSQGSKKTGGTWTRPDIVAVNLKKYDYLPGSFLEVTTFEVKPADYIGITAVYEALAHRRAATHSYVLLQVPAMRSNSLSAAVEDVRVVATEHGIGVITFADEADFDTWDVLDEAVRNDPDPEKLNDFIATQLSFDAKINISEFVR</sequence>